<proteinExistence type="predicted"/>
<dbReference type="PANTHER" id="PTHR37529:SF1">
    <property type="entry name" value="TRANSPOSASE INSG FOR INSERTION SEQUENCE ELEMENT IS4-RELATED"/>
    <property type="match status" value="1"/>
</dbReference>
<feature type="domain" description="Transposase IS4-like" evidence="1">
    <location>
        <begin position="135"/>
        <end position="274"/>
    </location>
</feature>
<dbReference type="InterPro" id="IPR024473">
    <property type="entry name" value="Transposases_IS4_N"/>
</dbReference>
<dbReference type="NCBIfam" id="NF033592">
    <property type="entry name" value="transpos_IS4_1"/>
    <property type="match status" value="1"/>
</dbReference>
<dbReference type="GO" id="GO:0003677">
    <property type="term" value="F:DNA binding"/>
    <property type="evidence" value="ECO:0007669"/>
    <property type="project" value="InterPro"/>
</dbReference>
<dbReference type="Pfam" id="PF01609">
    <property type="entry name" value="DDE_Tnp_1"/>
    <property type="match status" value="1"/>
</dbReference>
<sequence>MARTLAELPAGSRITDYISLGVIARFFPVQKIHEVLEETQRASVRERDLPAHVVVYYVIALALYMRSSYREVLRCLLEGVQWLLDPSSKVKVAGKSGISQARSRLGAEPLKKLYDAVATPIAEKRTKGAWYRQWRIVSLDGSTLDVADTAENDQAFGRPGSSRGSSAFPKIRFVALLENGTHVLWGAHMDRYATDELTLAEKVIPSLRPGMLCMADRFFPGYKLWRMAAKTGADLLWRVRQNARLEVEKRLPDGSYLSRIYASTKNRRKKRNGIVVRVIEYRLQDVAGAEPM</sequence>
<comment type="caution">
    <text evidence="3">The sequence shown here is derived from an EMBL/GenBank/DDBJ whole genome shotgun (WGS) entry which is preliminary data.</text>
</comment>
<protein>
    <submittedName>
        <fullName evidence="3">IS4 family transposase</fullName>
    </submittedName>
</protein>
<name>A0A7V8T090_9BACT</name>
<feature type="domain" description="Transposase IS4 N-terminal" evidence="2">
    <location>
        <begin position="18"/>
        <end position="114"/>
    </location>
</feature>
<evidence type="ECO:0000313" key="3">
    <source>
        <dbReference type="EMBL" id="MBA0088771.1"/>
    </source>
</evidence>
<feature type="non-terminal residue" evidence="3">
    <location>
        <position position="292"/>
    </location>
</feature>
<dbReference type="Pfam" id="PF13006">
    <property type="entry name" value="Nterm_IS4"/>
    <property type="match status" value="1"/>
</dbReference>
<accession>A0A7V8T090</accession>
<dbReference type="AlphaFoldDB" id="A0A7V8T090"/>
<dbReference type="PANTHER" id="PTHR37529">
    <property type="entry name" value="TRANSPOSASE INSG FOR INSERTION SEQUENCE ELEMENT IS4-RELATED"/>
    <property type="match status" value="1"/>
</dbReference>
<evidence type="ECO:0000313" key="4">
    <source>
        <dbReference type="Proteomes" id="UP000567293"/>
    </source>
</evidence>
<organism evidence="3 4">
    <name type="scientific">Candidatus Acidiferrum panamense</name>
    <dbReference type="NCBI Taxonomy" id="2741543"/>
    <lineage>
        <taxon>Bacteria</taxon>
        <taxon>Pseudomonadati</taxon>
        <taxon>Acidobacteriota</taxon>
        <taxon>Terriglobia</taxon>
        <taxon>Candidatus Acidiferrales</taxon>
        <taxon>Candidatus Acidiferrum</taxon>
    </lineage>
</organism>
<dbReference type="InterPro" id="IPR002559">
    <property type="entry name" value="Transposase_11"/>
</dbReference>
<dbReference type="GO" id="GO:0006313">
    <property type="term" value="P:DNA transposition"/>
    <property type="evidence" value="ECO:0007669"/>
    <property type="project" value="InterPro"/>
</dbReference>
<dbReference type="EMBL" id="JACDQQ010002667">
    <property type="protein sequence ID" value="MBA0088771.1"/>
    <property type="molecule type" value="Genomic_DNA"/>
</dbReference>
<evidence type="ECO:0000259" key="2">
    <source>
        <dbReference type="Pfam" id="PF13006"/>
    </source>
</evidence>
<dbReference type="Proteomes" id="UP000567293">
    <property type="component" value="Unassembled WGS sequence"/>
</dbReference>
<gene>
    <name evidence="3" type="ORF">HRJ53_27590</name>
</gene>
<reference evidence="3" key="1">
    <citation type="submission" date="2020-06" db="EMBL/GenBank/DDBJ databases">
        <title>Legume-microbial interactions unlock mineral nutrients during tropical forest succession.</title>
        <authorList>
            <person name="Epihov D.Z."/>
        </authorList>
    </citation>
    <scope>NUCLEOTIDE SEQUENCE [LARGE SCALE GENOMIC DNA]</scope>
    <source>
        <strain evidence="3">Pan2503</strain>
    </source>
</reference>
<dbReference type="GO" id="GO:0004803">
    <property type="term" value="F:transposase activity"/>
    <property type="evidence" value="ECO:0007669"/>
    <property type="project" value="InterPro"/>
</dbReference>
<dbReference type="SUPFAM" id="SSF53098">
    <property type="entry name" value="Ribonuclease H-like"/>
    <property type="match status" value="1"/>
</dbReference>
<dbReference type="InterPro" id="IPR012337">
    <property type="entry name" value="RNaseH-like_sf"/>
</dbReference>
<keyword evidence="4" id="KW-1185">Reference proteome</keyword>
<dbReference type="InterPro" id="IPR047952">
    <property type="entry name" value="Transpos_IS4"/>
</dbReference>
<evidence type="ECO:0000259" key="1">
    <source>
        <dbReference type="Pfam" id="PF01609"/>
    </source>
</evidence>